<name>A0A224YGN0_9ACAR</name>
<reference evidence="1" key="1">
    <citation type="journal article" date="2017" name="Parasit. Vectors">
        <title>Sialotranscriptomics of Rhipicephalus zambeziensis reveals intricate expression profiles of secretory proteins and suggests tight temporal transcriptional regulation during blood-feeding.</title>
        <authorList>
            <person name="de Castro M.H."/>
            <person name="de Klerk D."/>
            <person name="Pienaar R."/>
            <person name="Rees D.J.G."/>
            <person name="Mans B.J."/>
        </authorList>
    </citation>
    <scope>NUCLEOTIDE SEQUENCE</scope>
    <source>
        <tissue evidence="1">Salivary glands</tissue>
    </source>
</reference>
<organism evidence="1">
    <name type="scientific">Rhipicephalus zambeziensis</name>
    <dbReference type="NCBI Taxonomy" id="60191"/>
    <lineage>
        <taxon>Eukaryota</taxon>
        <taxon>Metazoa</taxon>
        <taxon>Ecdysozoa</taxon>
        <taxon>Arthropoda</taxon>
        <taxon>Chelicerata</taxon>
        <taxon>Arachnida</taxon>
        <taxon>Acari</taxon>
        <taxon>Parasitiformes</taxon>
        <taxon>Ixodida</taxon>
        <taxon>Ixodoidea</taxon>
        <taxon>Ixodidae</taxon>
        <taxon>Rhipicephalinae</taxon>
        <taxon>Rhipicephalus</taxon>
        <taxon>Rhipicephalus</taxon>
    </lineage>
</organism>
<accession>A0A224YGN0</accession>
<sequence length="110" mass="12605">MKKSGQSRCRHSLDERTPATHYPLISLLWVVYREVVVQNHQEKQGYPEGVCKDSQLDVGDHGDLEICVEDPSPKQILRCATSPRRLQPCTKLSFSSALAIRRQRYLLLND</sequence>
<protein>
    <submittedName>
        <fullName evidence="1">Uncharacterized protein</fullName>
    </submittedName>
</protein>
<dbReference type="EMBL" id="GFPF01001816">
    <property type="protein sequence ID" value="MAA12962.1"/>
    <property type="molecule type" value="Transcribed_RNA"/>
</dbReference>
<proteinExistence type="predicted"/>
<dbReference type="AlphaFoldDB" id="A0A224YGN0"/>
<evidence type="ECO:0000313" key="1">
    <source>
        <dbReference type="EMBL" id="MAA12962.1"/>
    </source>
</evidence>